<evidence type="ECO:0000313" key="1">
    <source>
        <dbReference type="EMBL" id="KAJ7754181.1"/>
    </source>
</evidence>
<name>A0AAD7NC83_9AGAR</name>
<evidence type="ECO:0000313" key="2">
    <source>
        <dbReference type="Proteomes" id="UP001215280"/>
    </source>
</evidence>
<proteinExistence type="predicted"/>
<dbReference type="Proteomes" id="UP001215280">
    <property type="component" value="Unassembled WGS sequence"/>
</dbReference>
<gene>
    <name evidence="1" type="ORF">DFH07DRAFT_959883</name>
</gene>
<organism evidence="1 2">
    <name type="scientific">Mycena maculata</name>
    <dbReference type="NCBI Taxonomy" id="230809"/>
    <lineage>
        <taxon>Eukaryota</taxon>
        <taxon>Fungi</taxon>
        <taxon>Dikarya</taxon>
        <taxon>Basidiomycota</taxon>
        <taxon>Agaricomycotina</taxon>
        <taxon>Agaricomycetes</taxon>
        <taxon>Agaricomycetidae</taxon>
        <taxon>Agaricales</taxon>
        <taxon>Marasmiineae</taxon>
        <taxon>Mycenaceae</taxon>
        <taxon>Mycena</taxon>
    </lineage>
</organism>
<sequence length="61" mass="6481">MSSIHVAAQTLGMMTALLYASPVFITTRVCVGLERAGVPVTMQALRTPASEENGETEGKEE</sequence>
<accession>A0AAD7NC83</accession>
<reference evidence="1" key="1">
    <citation type="submission" date="2023-03" db="EMBL/GenBank/DDBJ databases">
        <title>Massive genome expansion in bonnet fungi (Mycena s.s.) driven by repeated elements and novel gene families across ecological guilds.</title>
        <authorList>
            <consortium name="Lawrence Berkeley National Laboratory"/>
            <person name="Harder C.B."/>
            <person name="Miyauchi S."/>
            <person name="Viragh M."/>
            <person name="Kuo A."/>
            <person name="Thoen E."/>
            <person name="Andreopoulos B."/>
            <person name="Lu D."/>
            <person name="Skrede I."/>
            <person name="Drula E."/>
            <person name="Henrissat B."/>
            <person name="Morin E."/>
            <person name="Kohler A."/>
            <person name="Barry K."/>
            <person name="LaButti K."/>
            <person name="Morin E."/>
            <person name="Salamov A."/>
            <person name="Lipzen A."/>
            <person name="Mereny Z."/>
            <person name="Hegedus B."/>
            <person name="Baldrian P."/>
            <person name="Stursova M."/>
            <person name="Weitz H."/>
            <person name="Taylor A."/>
            <person name="Grigoriev I.V."/>
            <person name="Nagy L.G."/>
            <person name="Martin F."/>
            <person name="Kauserud H."/>
        </authorList>
    </citation>
    <scope>NUCLEOTIDE SEQUENCE</scope>
    <source>
        <strain evidence="1">CBHHK188m</strain>
    </source>
</reference>
<dbReference type="EMBL" id="JARJLG010000068">
    <property type="protein sequence ID" value="KAJ7754181.1"/>
    <property type="molecule type" value="Genomic_DNA"/>
</dbReference>
<protein>
    <submittedName>
        <fullName evidence="1">Uncharacterized protein</fullName>
    </submittedName>
</protein>
<comment type="caution">
    <text evidence="1">The sequence shown here is derived from an EMBL/GenBank/DDBJ whole genome shotgun (WGS) entry which is preliminary data.</text>
</comment>
<keyword evidence="2" id="KW-1185">Reference proteome</keyword>
<dbReference type="AlphaFoldDB" id="A0AAD7NC83"/>